<evidence type="ECO:0000313" key="11">
    <source>
        <dbReference type="Proteomes" id="UP000430692"/>
    </source>
</evidence>
<dbReference type="AlphaFoldDB" id="A0A6I4VSE5"/>
<dbReference type="Pfam" id="PF00398">
    <property type="entry name" value="RrnaAD"/>
    <property type="match status" value="1"/>
</dbReference>
<gene>
    <name evidence="7 10" type="primary">rsmA</name>
    <name evidence="7" type="synonym">ksgA</name>
    <name evidence="10" type="ORF">GSM42_12440</name>
</gene>
<dbReference type="SUPFAM" id="SSF53335">
    <property type="entry name" value="S-adenosyl-L-methionine-dependent methyltransferases"/>
    <property type="match status" value="1"/>
</dbReference>
<keyword evidence="5 7" id="KW-0949">S-adenosyl-L-methionine</keyword>
<dbReference type="RefSeq" id="WP_160801868.1">
    <property type="nucleotide sequence ID" value="NZ_WUUL01000008.1"/>
</dbReference>
<evidence type="ECO:0000256" key="8">
    <source>
        <dbReference type="PROSITE-ProRule" id="PRU01026"/>
    </source>
</evidence>
<feature type="binding site" evidence="7 8">
    <location>
        <position position="54"/>
    </location>
    <ligand>
        <name>S-adenosyl-L-methionine</name>
        <dbReference type="ChEBI" id="CHEBI:59789"/>
    </ligand>
</feature>
<dbReference type="PANTHER" id="PTHR11727">
    <property type="entry name" value="DIMETHYLADENOSINE TRANSFERASE"/>
    <property type="match status" value="1"/>
</dbReference>
<organism evidence="10 11">
    <name type="scientific">Shimazuella alba</name>
    <dbReference type="NCBI Taxonomy" id="2690964"/>
    <lineage>
        <taxon>Bacteria</taxon>
        <taxon>Bacillati</taxon>
        <taxon>Bacillota</taxon>
        <taxon>Bacilli</taxon>
        <taxon>Bacillales</taxon>
        <taxon>Thermoactinomycetaceae</taxon>
        <taxon>Shimazuella</taxon>
    </lineage>
</organism>
<comment type="subcellular location">
    <subcellularLocation>
        <location evidence="7">Cytoplasm</location>
    </subcellularLocation>
</comment>
<comment type="function">
    <text evidence="7">Specifically dimethylates two adjacent adenosines (A1518 and A1519) in the loop of a conserved hairpin near the 3'-end of 16S rRNA in the 30S particle. May play a critical role in biogenesis of 30S subunits.</text>
</comment>
<dbReference type="GO" id="GO:0005829">
    <property type="term" value="C:cytosol"/>
    <property type="evidence" value="ECO:0007669"/>
    <property type="project" value="TreeGrafter"/>
</dbReference>
<dbReference type="InterPro" id="IPR023165">
    <property type="entry name" value="rRNA_Ade_diMease-like_C"/>
</dbReference>
<comment type="caution">
    <text evidence="10">The sequence shown here is derived from an EMBL/GenBank/DDBJ whole genome shotgun (WGS) entry which is preliminary data.</text>
</comment>
<dbReference type="PANTHER" id="PTHR11727:SF7">
    <property type="entry name" value="DIMETHYLADENOSINE TRANSFERASE-RELATED"/>
    <property type="match status" value="1"/>
</dbReference>
<dbReference type="Gene3D" id="1.10.8.100">
    <property type="entry name" value="Ribosomal RNA adenine dimethylase-like, domain 2"/>
    <property type="match status" value="1"/>
</dbReference>
<dbReference type="InterPro" id="IPR001737">
    <property type="entry name" value="KsgA/Erm"/>
</dbReference>
<evidence type="ECO:0000259" key="9">
    <source>
        <dbReference type="SMART" id="SM00650"/>
    </source>
</evidence>
<keyword evidence="4 7" id="KW-0808">Transferase</keyword>
<evidence type="ECO:0000256" key="1">
    <source>
        <dbReference type="ARBA" id="ARBA00022490"/>
    </source>
</evidence>
<name>A0A6I4VSE5_9BACL</name>
<feature type="binding site" evidence="7 8">
    <location>
        <position position="27"/>
    </location>
    <ligand>
        <name>S-adenosyl-L-methionine</name>
        <dbReference type="ChEBI" id="CHEBI:59789"/>
    </ligand>
</feature>
<evidence type="ECO:0000256" key="5">
    <source>
        <dbReference type="ARBA" id="ARBA00022691"/>
    </source>
</evidence>
<evidence type="ECO:0000256" key="4">
    <source>
        <dbReference type="ARBA" id="ARBA00022679"/>
    </source>
</evidence>
<feature type="binding site" evidence="7 8">
    <location>
        <position position="125"/>
    </location>
    <ligand>
        <name>S-adenosyl-L-methionine</name>
        <dbReference type="ChEBI" id="CHEBI:59789"/>
    </ligand>
</feature>
<dbReference type="NCBIfam" id="TIGR00755">
    <property type="entry name" value="ksgA"/>
    <property type="match status" value="1"/>
</dbReference>
<sequence length="292" mass="32397">MSFGISAKTRKLLKQHNIVLKKSLGQNFLTDAHMLQRIIEAADLSDQSGVIEIGPGLGALTEGLAQRSQKVVAIELDNRLIPVLEQLFIGQSNVEMVHADALKLDFAQLISDKFQSCSEVHVVANLPYYVTSPILVKLLESGLSLSSIVVMIQKEVAERILARPGTKAYGSLSVFAQYFSEPTKVVQVPSHVFVPRPQVDSMVIKLAIRHKPPVPVEDESFFFQVVRASFAKRRKTLLNSLSSSLPFPMEKKRLEELILYIGLDPSSRGEMLSIDSFAQLSNVLLQERETAN</sequence>
<keyword evidence="2 7" id="KW-0698">rRNA processing</keyword>
<comment type="similarity">
    <text evidence="7">Belongs to the class I-like SAM-binding methyltransferase superfamily. rRNA adenine N(6)-methyltransferase family. RsmA subfamily.</text>
</comment>
<dbReference type="GO" id="GO:0003723">
    <property type="term" value="F:RNA binding"/>
    <property type="evidence" value="ECO:0007669"/>
    <property type="project" value="UniProtKB-UniRule"/>
</dbReference>
<feature type="binding site" evidence="7 8">
    <location>
        <position position="100"/>
    </location>
    <ligand>
        <name>S-adenosyl-L-methionine</name>
        <dbReference type="ChEBI" id="CHEBI:59789"/>
    </ligand>
</feature>
<dbReference type="PROSITE" id="PS01131">
    <property type="entry name" value="RRNA_A_DIMETH"/>
    <property type="match status" value="1"/>
</dbReference>
<dbReference type="GO" id="GO:0052908">
    <property type="term" value="F:16S rRNA (adenine(1518)-N(6)/adenine(1519)-N(6))-dimethyltransferase activity"/>
    <property type="evidence" value="ECO:0007669"/>
    <property type="project" value="UniProtKB-EC"/>
</dbReference>
<dbReference type="InterPro" id="IPR029063">
    <property type="entry name" value="SAM-dependent_MTases_sf"/>
</dbReference>
<dbReference type="HAMAP" id="MF_00607">
    <property type="entry name" value="16SrRNA_methyltr_A"/>
    <property type="match status" value="1"/>
</dbReference>
<keyword evidence="6 7" id="KW-0694">RNA-binding</keyword>
<dbReference type="Proteomes" id="UP000430692">
    <property type="component" value="Unassembled WGS sequence"/>
</dbReference>
<evidence type="ECO:0000256" key="6">
    <source>
        <dbReference type="ARBA" id="ARBA00022884"/>
    </source>
</evidence>
<feature type="binding site" evidence="7 8">
    <location>
        <position position="75"/>
    </location>
    <ligand>
        <name>S-adenosyl-L-methionine</name>
        <dbReference type="ChEBI" id="CHEBI:59789"/>
    </ligand>
</feature>
<comment type="catalytic activity">
    <reaction evidence="7">
        <text>adenosine(1518)/adenosine(1519) in 16S rRNA + 4 S-adenosyl-L-methionine = N(6)-dimethyladenosine(1518)/N(6)-dimethyladenosine(1519) in 16S rRNA + 4 S-adenosyl-L-homocysteine + 4 H(+)</text>
        <dbReference type="Rhea" id="RHEA:19609"/>
        <dbReference type="Rhea" id="RHEA-COMP:10232"/>
        <dbReference type="Rhea" id="RHEA-COMP:10233"/>
        <dbReference type="ChEBI" id="CHEBI:15378"/>
        <dbReference type="ChEBI" id="CHEBI:57856"/>
        <dbReference type="ChEBI" id="CHEBI:59789"/>
        <dbReference type="ChEBI" id="CHEBI:74411"/>
        <dbReference type="ChEBI" id="CHEBI:74493"/>
        <dbReference type="EC" id="2.1.1.182"/>
    </reaction>
</comment>
<dbReference type="FunFam" id="3.40.50.150:FF:000023">
    <property type="entry name" value="Ribosomal RNA small subunit methyltransferase A"/>
    <property type="match status" value="1"/>
</dbReference>
<evidence type="ECO:0000256" key="2">
    <source>
        <dbReference type="ARBA" id="ARBA00022552"/>
    </source>
</evidence>
<dbReference type="EC" id="2.1.1.182" evidence="7"/>
<dbReference type="InterPro" id="IPR011530">
    <property type="entry name" value="rRNA_adenine_dimethylase"/>
</dbReference>
<dbReference type="EMBL" id="WUUL01000008">
    <property type="protein sequence ID" value="MXQ54507.1"/>
    <property type="molecule type" value="Genomic_DNA"/>
</dbReference>
<dbReference type="InterPro" id="IPR020598">
    <property type="entry name" value="rRNA_Ade_methylase_Trfase_N"/>
</dbReference>
<dbReference type="SMART" id="SM00650">
    <property type="entry name" value="rADc"/>
    <property type="match status" value="1"/>
</dbReference>
<evidence type="ECO:0000256" key="3">
    <source>
        <dbReference type="ARBA" id="ARBA00022603"/>
    </source>
</evidence>
<proteinExistence type="inferred from homology"/>
<keyword evidence="11" id="KW-1185">Reference proteome</keyword>
<reference evidence="10 11" key="1">
    <citation type="submission" date="2019-12" db="EMBL/GenBank/DDBJ databases">
        <title>Whole-genome analyses of novel actinobacteria.</title>
        <authorList>
            <person name="Sahin N."/>
            <person name="Saygin H."/>
        </authorList>
    </citation>
    <scope>NUCLEOTIDE SEQUENCE [LARGE SCALE GENOMIC DNA]</scope>
    <source>
        <strain evidence="10 11">KC615</strain>
    </source>
</reference>
<evidence type="ECO:0000313" key="10">
    <source>
        <dbReference type="EMBL" id="MXQ54507.1"/>
    </source>
</evidence>
<feature type="domain" description="Ribosomal RNA adenine methylase transferase N-terminal" evidence="9">
    <location>
        <begin position="34"/>
        <end position="210"/>
    </location>
</feature>
<keyword evidence="3 7" id="KW-0489">Methyltransferase</keyword>
<accession>A0A6I4VSE5</accession>
<dbReference type="CDD" id="cd02440">
    <property type="entry name" value="AdoMet_MTases"/>
    <property type="match status" value="1"/>
</dbReference>
<feature type="binding site" evidence="7 8">
    <location>
        <position position="29"/>
    </location>
    <ligand>
        <name>S-adenosyl-L-methionine</name>
        <dbReference type="ChEBI" id="CHEBI:59789"/>
    </ligand>
</feature>
<dbReference type="InterPro" id="IPR020596">
    <property type="entry name" value="rRNA_Ade_Mease_Trfase_CS"/>
</dbReference>
<dbReference type="Gene3D" id="3.40.50.150">
    <property type="entry name" value="Vaccinia Virus protein VP39"/>
    <property type="match status" value="1"/>
</dbReference>
<keyword evidence="1 7" id="KW-0963">Cytoplasm</keyword>
<dbReference type="PROSITE" id="PS51689">
    <property type="entry name" value="SAM_RNA_A_N6_MT"/>
    <property type="match status" value="1"/>
</dbReference>
<evidence type="ECO:0000256" key="7">
    <source>
        <dbReference type="HAMAP-Rule" id="MF_00607"/>
    </source>
</evidence>
<protein>
    <recommendedName>
        <fullName evidence="7">Ribosomal RNA small subunit methyltransferase A</fullName>
        <ecNumber evidence="7">2.1.1.182</ecNumber>
    </recommendedName>
    <alternativeName>
        <fullName evidence="7">16S rRNA (adenine(1518)-N(6)/adenine(1519)-N(6))-dimethyltransferase</fullName>
    </alternativeName>
    <alternativeName>
        <fullName evidence="7">16S rRNA dimethyladenosine transferase</fullName>
    </alternativeName>
    <alternativeName>
        <fullName evidence="7">16S rRNA dimethylase</fullName>
    </alternativeName>
    <alternativeName>
        <fullName evidence="7">S-adenosylmethionine-6-N', N'-adenosyl(rRNA) dimethyltransferase</fullName>
    </alternativeName>
</protein>